<evidence type="ECO:0000256" key="2">
    <source>
        <dbReference type="SAM" id="Phobius"/>
    </source>
</evidence>
<dbReference type="EMBL" id="AUPC02000344">
    <property type="protein sequence ID" value="POG61375.1"/>
    <property type="molecule type" value="Genomic_DNA"/>
</dbReference>
<reference evidence="3 4" key="1">
    <citation type="journal article" date="2013" name="Proc. Natl. Acad. Sci. U.S.A.">
        <title>Genome of an arbuscular mycorrhizal fungus provides insight into the oldest plant symbiosis.</title>
        <authorList>
            <person name="Tisserant E."/>
            <person name="Malbreil M."/>
            <person name="Kuo A."/>
            <person name="Kohler A."/>
            <person name="Symeonidi A."/>
            <person name="Balestrini R."/>
            <person name="Charron P."/>
            <person name="Duensing N."/>
            <person name="Frei Dit Frey N."/>
            <person name="Gianinazzi-Pearson V."/>
            <person name="Gilbert L.B."/>
            <person name="Handa Y."/>
            <person name="Herr J.R."/>
            <person name="Hijri M."/>
            <person name="Koul R."/>
            <person name="Kawaguchi M."/>
            <person name="Krajinski F."/>
            <person name="Lammers P.J."/>
            <person name="Masclaux F.G."/>
            <person name="Murat C."/>
            <person name="Morin E."/>
            <person name="Ndikumana S."/>
            <person name="Pagni M."/>
            <person name="Petitpierre D."/>
            <person name="Requena N."/>
            <person name="Rosikiewicz P."/>
            <person name="Riley R."/>
            <person name="Saito K."/>
            <person name="San Clemente H."/>
            <person name="Shapiro H."/>
            <person name="van Tuinen D."/>
            <person name="Becard G."/>
            <person name="Bonfante P."/>
            <person name="Paszkowski U."/>
            <person name="Shachar-Hill Y.Y."/>
            <person name="Tuskan G.A."/>
            <person name="Young P.W."/>
            <person name="Sanders I.R."/>
            <person name="Henrissat B."/>
            <person name="Rensing S.A."/>
            <person name="Grigoriev I.V."/>
            <person name="Corradi N."/>
            <person name="Roux C."/>
            <person name="Martin F."/>
        </authorList>
    </citation>
    <scope>NUCLEOTIDE SEQUENCE [LARGE SCALE GENOMIC DNA]</scope>
    <source>
        <strain evidence="3 4">DAOM 197198</strain>
    </source>
</reference>
<dbReference type="AlphaFoldDB" id="A0A2P4P7K9"/>
<comment type="caution">
    <text evidence="3">The sequence shown here is derived from an EMBL/GenBank/DDBJ whole genome shotgun (WGS) entry which is preliminary data.</text>
</comment>
<sequence>MELVILQSRSVRLKISAEASVCDTNAKRSSDSELLDELHQIITNYNSTSATSLCIYRESLIMKPTFFLAIFLALIVIIQASPVNLIKREESSETPKEGDPAESDRTVPSGPNPLHNKK</sequence>
<organism evidence="3 4">
    <name type="scientific">Rhizophagus irregularis (strain DAOM 181602 / DAOM 197198 / MUCL 43194)</name>
    <name type="common">Arbuscular mycorrhizal fungus</name>
    <name type="synonym">Glomus intraradices</name>
    <dbReference type="NCBI Taxonomy" id="747089"/>
    <lineage>
        <taxon>Eukaryota</taxon>
        <taxon>Fungi</taxon>
        <taxon>Fungi incertae sedis</taxon>
        <taxon>Mucoromycota</taxon>
        <taxon>Glomeromycotina</taxon>
        <taxon>Glomeromycetes</taxon>
        <taxon>Glomerales</taxon>
        <taxon>Glomeraceae</taxon>
        <taxon>Rhizophagus</taxon>
    </lineage>
</organism>
<evidence type="ECO:0000256" key="1">
    <source>
        <dbReference type="SAM" id="MobiDB-lite"/>
    </source>
</evidence>
<accession>A0A2P4P7K9</accession>
<feature type="compositionally biased region" description="Basic and acidic residues" evidence="1">
    <location>
        <begin position="88"/>
        <end position="105"/>
    </location>
</feature>
<evidence type="ECO:0000313" key="3">
    <source>
        <dbReference type="EMBL" id="POG61375.1"/>
    </source>
</evidence>
<keyword evidence="4" id="KW-1185">Reference proteome</keyword>
<name>A0A2P4P7K9_RHIID</name>
<dbReference type="Proteomes" id="UP000018888">
    <property type="component" value="Unassembled WGS sequence"/>
</dbReference>
<reference evidence="3 4" key="2">
    <citation type="journal article" date="2018" name="New Phytol.">
        <title>High intraspecific genome diversity in the model arbuscular mycorrhizal symbiont Rhizophagus irregularis.</title>
        <authorList>
            <person name="Chen E.C.H."/>
            <person name="Morin E."/>
            <person name="Beaudet D."/>
            <person name="Noel J."/>
            <person name="Yildirir G."/>
            <person name="Ndikumana S."/>
            <person name="Charron P."/>
            <person name="St-Onge C."/>
            <person name="Giorgi J."/>
            <person name="Kruger M."/>
            <person name="Marton T."/>
            <person name="Ropars J."/>
            <person name="Grigoriev I.V."/>
            <person name="Hainaut M."/>
            <person name="Henrissat B."/>
            <person name="Roux C."/>
            <person name="Martin F."/>
            <person name="Corradi N."/>
        </authorList>
    </citation>
    <scope>NUCLEOTIDE SEQUENCE [LARGE SCALE GENOMIC DNA]</scope>
    <source>
        <strain evidence="3 4">DAOM 197198</strain>
    </source>
</reference>
<keyword evidence="2" id="KW-1133">Transmembrane helix</keyword>
<protein>
    <submittedName>
        <fullName evidence="3">Uncharacterized protein</fullName>
    </submittedName>
</protein>
<proteinExistence type="predicted"/>
<keyword evidence="2" id="KW-0812">Transmembrane</keyword>
<evidence type="ECO:0000313" key="4">
    <source>
        <dbReference type="Proteomes" id="UP000018888"/>
    </source>
</evidence>
<gene>
    <name evidence="3" type="ORF">GLOIN_2v1786695</name>
</gene>
<feature type="transmembrane region" description="Helical" evidence="2">
    <location>
        <begin position="66"/>
        <end position="86"/>
    </location>
</feature>
<feature type="region of interest" description="Disordered" evidence="1">
    <location>
        <begin position="88"/>
        <end position="118"/>
    </location>
</feature>
<keyword evidence="2" id="KW-0472">Membrane</keyword>